<dbReference type="Gene3D" id="3.30.470.20">
    <property type="entry name" value="ATP-grasp fold, B domain"/>
    <property type="match status" value="1"/>
</dbReference>
<dbReference type="EMBL" id="JACIEN010000004">
    <property type="protein sequence ID" value="MBB4018446.1"/>
    <property type="molecule type" value="Genomic_DNA"/>
</dbReference>
<dbReference type="InterPro" id="IPR011095">
    <property type="entry name" value="Dala_Dala_lig_C"/>
</dbReference>
<dbReference type="RefSeq" id="WP_183317402.1">
    <property type="nucleotide sequence ID" value="NZ_JACIEN010000004.1"/>
</dbReference>
<dbReference type="AlphaFoldDB" id="A0A840C6B8"/>
<dbReference type="PANTHER" id="PTHR23132:SF23">
    <property type="entry name" value="D-ALANINE--D-ALANINE LIGASE B"/>
    <property type="match status" value="1"/>
</dbReference>
<accession>A0A840C6B8</accession>
<evidence type="ECO:0000259" key="4">
    <source>
        <dbReference type="PROSITE" id="PS50975"/>
    </source>
</evidence>
<dbReference type="GO" id="GO:0008716">
    <property type="term" value="F:D-alanine-D-alanine ligase activity"/>
    <property type="evidence" value="ECO:0007669"/>
    <property type="project" value="InterPro"/>
</dbReference>
<sequence>MIDQAARAGAQVAILYQALPPPVIGGLRKDAKPGGYSDSGADIGFALAGAGVPVLTPVRDPDPARNLDWVFPDTPQGIVEATDRGLAVLWANTVLFEGHPLEQVMGERFIVGHRPDAVQRVDDKFLTNARLREAGLPVAGSILAAREARHGVAAIAEIDAALLKSAGLDLPLVVKPVRGRGSQGVTVVRSLAALQAAARDLLAAATFGDIVMIEEFLPGEELTVAVLPAGLPGPGGRIAEKAWCLPPVRRFDHHDDVAPYNGLVAVTRNSVALTAREATEPAVAAVMTACAAAAAVVEARTIIRIDCRAGADGRYRLFDLNMKPNLTGAGRPGREDQDSLCTIAAQAAGWTYADLLGAMLAGAWRERGGFVERLGAEGGC</sequence>
<protein>
    <recommendedName>
        <fullName evidence="4">ATP-grasp domain-containing protein</fullName>
    </recommendedName>
</protein>
<evidence type="ECO:0000256" key="1">
    <source>
        <dbReference type="ARBA" id="ARBA00010871"/>
    </source>
</evidence>
<keyword evidence="3" id="KW-0067">ATP-binding</keyword>
<evidence type="ECO:0000256" key="2">
    <source>
        <dbReference type="ARBA" id="ARBA00022598"/>
    </source>
</evidence>
<feature type="domain" description="ATP-grasp" evidence="4">
    <location>
        <begin position="128"/>
        <end position="361"/>
    </location>
</feature>
<keyword evidence="2" id="KW-0436">Ligase</keyword>
<evidence type="ECO:0000313" key="5">
    <source>
        <dbReference type="EMBL" id="MBB4018446.1"/>
    </source>
</evidence>
<evidence type="ECO:0000256" key="3">
    <source>
        <dbReference type="PROSITE-ProRule" id="PRU00409"/>
    </source>
</evidence>
<dbReference type="PROSITE" id="PS50975">
    <property type="entry name" value="ATP_GRASP"/>
    <property type="match status" value="1"/>
</dbReference>
<organism evidence="5 6">
    <name type="scientific">Chelatococcus caeni</name>
    <dbReference type="NCBI Taxonomy" id="1348468"/>
    <lineage>
        <taxon>Bacteria</taxon>
        <taxon>Pseudomonadati</taxon>
        <taxon>Pseudomonadota</taxon>
        <taxon>Alphaproteobacteria</taxon>
        <taxon>Hyphomicrobiales</taxon>
        <taxon>Chelatococcaceae</taxon>
        <taxon>Chelatococcus</taxon>
    </lineage>
</organism>
<dbReference type="PANTHER" id="PTHR23132">
    <property type="entry name" value="D-ALANINE--D-ALANINE LIGASE"/>
    <property type="match status" value="1"/>
</dbReference>
<comment type="caution">
    <text evidence="5">The sequence shown here is derived from an EMBL/GenBank/DDBJ whole genome shotgun (WGS) entry which is preliminary data.</text>
</comment>
<reference evidence="5 6" key="1">
    <citation type="submission" date="2020-08" db="EMBL/GenBank/DDBJ databases">
        <title>Genomic Encyclopedia of Type Strains, Phase IV (KMG-IV): sequencing the most valuable type-strain genomes for metagenomic binning, comparative biology and taxonomic classification.</title>
        <authorList>
            <person name="Goeker M."/>
        </authorList>
    </citation>
    <scope>NUCLEOTIDE SEQUENCE [LARGE SCALE GENOMIC DNA]</scope>
    <source>
        <strain evidence="5 6">DSM 103737</strain>
    </source>
</reference>
<dbReference type="GO" id="GO:0046872">
    <property type="term" value="F:metal ion binding"/>
    <property type="evidence" value="ECO:0007669"/>
    <property type="project" value="InterPro"/>
</dbReference>
<gene>
    <name evidence="5" type="ORF">GGR16_003493</name>
</gene>
<dbReference type="InterPro" id="IPR011761">
    <property type="entry name" value="ATP-grasp"/>
</dbReference>
<dbReference type="InterPro" id="IPR013815">
    <property type="entry name" value="ATP_grasp_subdomain_1"/>
</dbReference>
<dbReference type="Proteomes" id="UP000577362">
    <property type="component" value="Unassembled WGS sequence"/>
</dbReference>
<proteinExistence type="inferred from homology"/>
<dbReference type="Gene3D" id="3.30.1490.20">
    <property type="entry name" value="ATP-grasp fold, A domain"/>
    <property type="match status" value="1"/>
</dbReference>
<comment type="similarity">
    <text evidence="1">Belongs to the D-alanine--D-alanine ligase family.</text>
</comment>
<evidence type="ECO:0000313" key="6">
    <source>
        <dbReference type="Proteomes" id="UP000577362"/>
    </source>
</evidence>
<keyword evidence="3" id="KW-0547">Nucleotide-binding</keyword>
<name>A0A840C6B8_9HYPH</name>
<dbReference type="SUPFAM" id="SSF56059">
    <property type="entry name" value="Glutathione synthetase ATP-binding domain-like"/>
    <property type="match status" value="1"/>
</dbReference>
<keyword evidence="6" id="KW-1185">Reference proteome</keyword>
<dbReference type="GO" id="GO:0005524">
    <property type="term" value="F:ATP binding"/>
    <property type="evidence" value="ECO:0007669"/>
    <property type="project" value="UniProtKB-UniRule"/>
</dbReference>
<dbReference type="SMART" id="SM01209">
    <property type="entry name" value="GARS_A"/>
    <property type="match status" value="1"/>
</dbReference>
<dbReference type="Pfam" id="PF07478">
    <property type="entry name" value="Dala_Dala_lig_C"/>
    <property type="match status" value="1"/>
</dbReference>